<dbReference type="PROSITE" id="PS51819">
    <property type="entry name" value="VOC"/>
    <property type="match status" value="1"/>
</dbReference>
<reference evidence="6 7" key="1">
    <citation type="submission" date="2023-04" db="EMBL/GenBank/DDBJ databases">
        <title>Bacteroides pacosi sp. nov., isolated from the fecal material of an alpaca.</title>
        <authorList>
            <person name="Miller S."/>
            <person name="Hendry M."/>
            <person name="King J."/>
            <person name="Sankaranarayanan K."/>
            <person name="Lawson P.A."/>
        </authorList>
    </citation>
    <scope>NUCLEOTIDE SEQUENCE [LARGE SCALE GENOMIC DNA]</scope>
    <source>
        <strain evidence="6 7">A2-P53</strain>
    </source>
</reference>
<dbReference type="SUPFAM" id="SSF55729">
    <property type="entry name" value="Acyl-CoA N-acyltransferases (Nat)"/>
    <property type="match status" value="2"/>
</dbReference>
<evidence type="ECO:0000259" key="5">
    <source>
        <dbReference type="PROSITE" id="PS51819"/>
    </source>
</evidence>
<dbReference type="GO" id="GO:0016746">
    <property type="term" value="F:acyltransferase activity"/>
    <property type="evidence" value="ECO:0007669"/>
    <property type="project" value="UniProtKB-KW"/>
</dbReference>
<dbReference type="Gene3D" id="3.10.180.10">
    <property type="entry name" value="2,3-Dihydroxybiphenyl 1,2-Dioxygenase, domain 1"/>
    <property type="match status" value="1"/>
</dbReference>
<proteinExistence type="inferred from homology"/>
<evidence type="ECO:0000256" key="3">
    <source>
        <dbReference type="ARBA" id="ARBA00038502"/>
    </source>
</evidence>
<evidence type="ECO:0000259" key="4">
    <source>
        <dbReference type="PROSITE" id="PS51186"/>
    </source>
</evidence>
<feature type="domain" description="VOC" evidence="5">
    <location>
        <begin position="2"/>
        <end position="128"/>
    </location>
</feature>
<dbReference type="InterPro" id="IPR051531">
    <property type="entry name" value="N-acetyltransferase"/>
</dbReference>
<dbReference type="InterPro" id="IPR029068">
    <property type="entry name" value="Glyas_Bleomycin-R_OHBP_Dase"/>
</dbReference>
<dbReference type="CDD" id="cd07241">
    <property type="entry name" value="VOC_BsYyaH"/>
    <property type="match status" value="1"/>
</dbReference>
<keyword evidence="2 6" id="KW-0012">Acyltransferase</keyword>
<dbReference type="PANTHER" id="PTHR43792">
    <property type="entry name" value="GNAT FAMILY, PUTATIVE (AFU_ORTHOLOGUE AFUA_3G00765)-RELATED-RELATED"/>
    <property type="match status" value="1"/>
</dbReference>
<protein>
    <submittedName>
        <fullName evidence="6">GNAT family N-acetyltransferase</fullName>
        <ecNumber evidence="6">2.3.1.-</ecNumber>
    </submittedName>
</protein>
<evidence type="ECO:0000313" key="7">
    <source>
        <dbReference type="Proteomes" id="UP001292913"/>
    </source>
</evidence>
<feature type="domain" description="N-acetyltransferase" evidence="4">
    <location>
        <begin position="163"/>
        <end position="322"/>
    </location>
</feature>
<comment type="similarity">
    <text evidence="3">Belongs to the acetyltransferase family. RimJ subfamily.</text>
</comment>
<name>A0ABU5HPC1_9BACE</name>
<organism evidence="6 7">
    <name type="scientific">Bacteroides vicugnae</name>
    <dbReference type="NCBI Taxonomy" id="3037989"/>
    <lineage>
        <taxon>Bacteria</taxon>
        <taxon>Pseudomonadati</taxon>
        <taxon>Bacteroidota</taxon>
        <taxon>Bacteroidia</taxon>
        <taxon>Bacteroidales</taxon>
        <taxon>Bacteroidaceae</taxon>
        <taxon>Bacteroides</taxon>
    </lineage>
</organism>
<dbReference type="InterPro" id="IPR000182">
    <property type="entry name" value="GNAT_dom"/>
</dbReference>
<dbReference type="Gene3D" id="3.40.630.30">
    <property type="match status" value="2"/>
</dbReference>
<dbReference type="InterPro" id="IPR016181">
    <property type="entry name" value="Acyl_CoA_acyltransferase"/>
</dbReference>
<dbReference type="Pfam" id="PF13302">
    <property type="entry name" value="Acetyltransf_3"/>
    <property type="match status" value="1"/>
</dbReference>
<dbReference type="RefSeq" id="WP_321020543.1">
    <property type="nucleotide sequence ID" value="NZ_JARZAK010000005.1"/>
</dbReference>
<dbReference type="Pfam" id="PF00903">
    <property type="entry name" value="Glyoxalase"/>
    <property type="match status" value="1"/>
</dbReference>
<gene>
    <name evidence="6" type="ORF">QHG74_09885</name>
</gene>
<dbReference type="SUPFAM" id="SSF54593">
    <property type="entry name" value="Glyoxalase/Bleomycin resistance protein/Dihydroxybiphenyl dioxygenase"/>
    <property type="match status" value="1"/>
</dbReference>
<evidence type="ECO:0000313" key="6">
    <source>
        <dbReference type="EMBL" id="MDY7258027.1"/>
    </source>
</evidence>
<sequence length="476" mass="55284">MKLHHIAIWTFRLEELKEFYVRFFGGKSNEKYINPKKGFESYFISFGEGTDLELMSRTDVQNTPIEENRVGLTHFAFTFPSREEVLRFTEQMHSEGYTIAGEPRTSGDGYFESVVLDPDGNRIECVYRKTAIEPETKVGEETEIEPKTEIESIPPVTLHTERLFLRPFEERDAEAFFACCQNPNLGNNAGWPPHRTLDESRQILHSTFINQEGIWAVMLKDTKQLIGSVGIIPDPKRENPQVRMLGYWLGETYWDKGYMTEAVQAVLNYGFEELRLSLITATCYPHNKRSQKVLKKNGFIYEGTLHQAELTYNGNIYDHQCYYLPGISQPTPEDYDEILDVWEMSVRHTHDFLTEEHIQFYKPLVRDHYLPAVELFVIRNVNGKIAAFMGLSDELIEMLFVHPDEQGKGYGKRLIEYAKDKKYMDKVDVNEQNEKALQFYLHLGFQVIGRDETDSMGKPFPILHLQLPEADSDNRD</sequence>
<dbReference type="Proteomes" id="UP001292913">
    <property type="component" value="Unassembled WGS sequence"/>
</dbReference>
<dbReference type="PROSITE" id="PS51186">
    <property type="entry name" value="GNAT"/>
    <property type="match status" value="2"/>
</dbReference>
<comment type="caution">
    <text evidence="6">The sequence shown here is derived from an EMBL/GenBank/DDBJ whole genome shotgun (WGS) entry which is preliminary data.</text>
</comment>
<keyword evidence="7" id="KW-1185">Reference proteome</keyword>
<dbReference type="InterPro" id="IPR037523">
    <property type="entry name" value="VOC_core"/>
</dbReference>
<evidence type="ECO:0000256" key="1">
    <source>
        <dbReference type="ARBA" id="ARBA00022679"/>
    </source>
</evidence>
<feature type="domain" description="N-acetyltransferase" evidence="4">
    <location>
        <begin position="325"/>
        <end position="461"/>
    </location>
</feature>
<dbReference type="InterPro" id="IPR004360">
    <property type="entry name" value="Glyas_Fos-R_dOase_dom"/>
</dbReference>
<dbReference type="PANTHER" id="PTHR43792:SF8">
    <property type="entry name" value="[RIBOSOMAL PROTEIN US5]-ALANINE N-ACETYLTRANSFERASE"/>
    <property type="match status" value="1"/>
</dbReference>
<dbReference type="EC" id="2.3.1.-" evidence="6"/>
<accession>A0ABU5HPC1</accession>
<dbReference type="Pfam" id="PF13508">
    <property type="entry name" value="Acetyltransf_7"/>
    <property type="match status" value="1"/>
</dbReference>
<dbReference type="CDD" id="cd04301">
    <property type="entry name" value="NAT_SF"/>
    <property type="match status" value="1"/>
</dbReference>
<dbReference type="EMBL" id="JARZAK010000005">
    <property type="protein sequence ID" value="MDY7258027.1"/>
    <property type="molecule type" value="Genomic_DNA"/>
</dbReference>
<evidence type="ECO:0000256" key="2">
    <source>
        <dbReference type="ARBA" id="ARBA00023315"/>
    </source>
</evidence>
<keyword evidence="1 6" id="KW-0808">Transferase</keyword>